<proteinExistence type="predicted"/>
<protein>
    <recommendedName>
        <fullName evidence="4">FAD dependent oxidoreductase domain-containing protein</fullName>
    </recommendedName>
</protein>
<dbReference type="EMBL" id="AGNL01003629">
    <property type="protein sequence ID" value="EJK74473.1"/>
    <property type="molecule type" value="Genomic_DNA"/>
</dbReference>
<evidence type="ECO:0000256" key="1">
    <source>
        <dbReference type="SAM" id="MobiDB-lite"/>
    </source>
</evidence>
<dbReference type="OrthoDB" id="2161133at2759"/>
<evidence type="ECO:0000313" key="2">
    <source>
        <dbReference type="EMBL" id="EJK74473.1"/>
    </source>
</evidence>
<reference evidence="2 3" key="1">
    <citation type="journal article" date="2012" name="Genome Biol.">
        <title>Genome and low-iron response of an oceanic diatom adapted to chronic iron limitation.</title>
        <authorList>
            <person name="Lommer M."/>
            <person name="Specht M."/>
            <person name="Roy A.S."/>
            <person name="Kraemer L."/>
            <person name="Andreson R."/>
            <person name="Gutowska M.A."/>
            <person name="Wolf J."/>
            <person name="Bergner S.V."/>
            <person name="Schilhabel M.B."/>
            <person name="Klostermeier U.C."/>
            <person name="Beiko R.G."/>
            <person name="Rosenstiel P."/>
            <person name="Hippler M."/>
            <person name="Laroche J."/>
        </authorList>
    </citation>
    <scope>NUCLEOTIDE SEQUENCE [LARGE SCALE GENOMIC DNA]</scope>
    <source>
        <strain evidence="2 3">CCMP1005</strain>
    </source>
</reference>
<evidence type="ECO:0000313" key="3">
    <source>
        <dbReference type="Proteomes" id="UP000266841"/>
    </source>
</evidence>
<evidence type="ECO:0008006" key="4">
    <source>
        <dbReference type="Google" id="ProtNLM"/>
    </source>
</evidence>
<organism evidence="2 3">
    <name type="scientific">Thalassiosira oceanica</name>
    <name type="common">Marine diatom</name>
    <dbReference type="NCBI Taxonomy" id="159749"/>
    <lineage>
        <taxon>Eukaryota</taxon>
        <taxon>Sar</taxon>
        <taxon>Stramenopiles</taxon>
        <taxon>Ochrophyta</taxon>
        <taxon>Bacillariophyta</taxon>
        <taxon>Coscinodiscophyceae</taxon>
        <taxon>Thalassiosirophycidae</taxon>
        <taxon>Thalassiosirales</taxon>
        <taxon>Thalassiosiraceae</taxon>
        <taxon>Thalassiosira</taxon>
    </lineage>
</organism>
<dbReference type="PANTHER" id="PTHR16128:SF5">
    <property type="entry name" value="FAD_NAD(P)-BINDING OXIDOREDUCTASE FAMILY PROTEIN"/>
    <property type="match status" value="1"/>
</dbReference>
<gene>
    <name evidence="2" type="ORF">THAOC_03845</name>
</gene>
<dbReference type="PROSITE" id="PS51257">
    <property type="entry name" value="PROKAR_LIPOPROTEIN"/>
    <property type="match status" value="1"/>
</dbReference>
<dbReference type="InterPro" id="IPR036188">
    <property type="entry name" value="FAD/NAD-bd_sf"/>
</dbReference>
<dbReference type="PANTHER" id="PTHR16128">
    <property type="entry name" value="FAD/NAD(P)-BINDING OXIDOREDUCTASE FAMILY PROTEIN"/>
    <property type="match status" value="1"/>
</dbReference>
<dbReference type="eggNOG" id="ENOG502S0KE">
    <property type="taxonomic scope" value="Eukaryota"/>
</dbReference>
<feature type="non-terminal residue" evidence="2">
    <location>
        <position position="361"/>
    </location>
</feature>
<comment type="caution">
    <text evidence="2">The sequence shown here is derived from an EMBL/GenBank/DDBJ whole genome shotgun (WGS) entry which is preliminary data.</text>
</comment>
<dbReference type="Gene3D" id="3.50.50.60">
    <property type="entry name" value="FAD/NAD(P)-binding domain"/>
    <property type="match status" value="1"/>
</dbReference>
<dbReference type="Gene3D" id="3.90.660.10">
    <property type="match status" value="2"/>
</dbReference>
<dbReference type="SUPFAM" id="SSF51905">
    <property type="entry name" value="FAD/NAD(P)-binding domain"/>
    <property type="match status" value="1"/>
</dbReference>
<dbReference type="Pfam" id="PF13450">
    <property type="entry name" value="NAD_binding_8"/>
    <property type="match status" value="1"/>
</dbReference>
<feature type="region of interest" description="Disordered" evidence="1">
    <location>
        <begin position="40"/>
        <end position="79"/>
    </location>
</feature>
<dbReference type="Proteomes" id="UP000266841">
    <property type="component" value="Unassembled WGS sequence"/>
</dbReference>
<sequence>MKKRVAIVGGGITGACAARRLAATAGAGTAIEVHLFDQGRRGVGGRTSSRTYQQRDGAYQPSTSEDCDNDAASGSSHPPKLRFDHGCQFFRADTPEFKRLAEEWIDKKYVAEWKGDFRSSGSATEDRHREFFGLPSSPPFYVAADGMQSLPRNILNELESSSDTASHEGTTSSSSVVVRVHCGVRVAQMERDPSTKRWRLFGQSGEAAYHDTSEQFVKGNTQRHLLGGDNQAGFDAVILTDVSSSFGAWHRASAGVPEGFAWRVRDRVTAMVAFERPTGVPFDAASFDHPVAWFAARTGSKPGMDTGRECWTVVSTPEYAMDRIEETPMQDPETGEFVPQTPGYLESVPGPDLLRAFGEAV</sequence>
<dbReference type="AlphaFoldDB" id="K0T6N8"/>
<accession>K0T6N8</accession>
<keyword evidence="3" id="KW-1185">Reference proteome</keyword>
<name>K0T6N8_THAOC</name>